<dbReference type="Proteomes" id="UP000177383">
    <property type="component" value="Unassembled WGS sequence"/>
</dbReference>
<proteinExistence type="predicted"/>
<evidence type="ECO:0000313" key="1">
    <source>
        <dbReference type="EMBL" id="OGG14156.1"/>
    </source>
</evidence>
<name>A0A1F5ZNS5_9BACT</name>
<dbReference type="STRING" id="1798375.A2773_05395"/>
<protein>
    <submittedName>
        <fullName evidence="1">Uncharacterized protein</fullName>
    </submittedName>
</protein>
<dbReference type="EMBL" id="MFJE01000024">
    <property type="protein sequence ID" value="OGG14156.1"/>
    <property type="molecule type" value="Genomic_DNA"/>
</dbReference>
<dbReference type="AlphaFoldDB" id="A0A1F5ZNS5"/>
<comment type="caution">
    <text evidence="1">The sequence shown here is derived from an EMBL/GenBank/DDBJ whole genome shotgun (WGS) entry which is preliminary data.</text>
</comment>
<organism evidence="1 2">
    <name type="scientific">Candidatus Gottesmanbacteria bacterium RIFCSPHIGHO2_01_FULL_39_10</name>
    <dbReference type="NCBI Taxonomy" id="1798375"/>
    <lineage>
        <taxon>Bacteria</taxon>
        <taxon>Candidatus Gottesmaniibacteriota</taxon>
    </lineage>
</organism>
<gene>
    <name evidence="1" type="ORF">A2773_05395</name>
</gene>
<reference evidence="1 2" key="1">
    <citation type="journal article" date="2016" name="Nat. Commun.">
        <title>Thousands of microbial genomes shed light on interconnected biogeochemical processes in an aquifer system.</title>
        <authorList>
            <person name="Anantharaman K."/>
            <person name="Brown C.T."/>
            <person name="Hug L.A."/>
            <person name="Sharon I."/>
            <person name="Castelle C.J."/>
            <person name="Probst A.J."/>
            <person name="Thomas B.C."/>
            <person name="Singh A."/>
            <person name="Wilkins M.J."/>
            <person name="Karaoz U."/>
            <person name="Brodie E.L."/>
            <person name="Williams K.H."/>
            <person name="Hubbard S.S."/>
            <person name="Banfield J.F."/>
        </authorList>
    </citation>
    <scope>NUCLEOTIDE SEQUENCE [LARGE SCALE GENOMIC DNA]</scope>
</reference>
<evidence type="ECO:0000313" key="2">
    <source>
        <dbReference type="Proteomes" id="UP000177383"/>
    </source>
</evidence>
<sequence>MKPTTTLMDLSQARSMWNELGRCSSCNKIAVMQYENVGLPGPILISPMYISGYGGKENTIMPPVEYRSENIVRVCLNCHILYDSFE</sequence>
<accession>A0A1F5ZNS5</accession>